<accession>A0A0A9FL29</accession>
<sequence>MQKNTAGFPDDGDSSLQSQELNGS</sequence>
<feature type="region of interest" description="Disordered" evidence="1">
    <location>
        <begin position="1"/>
        <end position="24"/>
    </location>
</feature>
<feature type="compositionally biased region" description="Polar residues" evidence="1">
    <location>
        <begin position="14"/>
        <end position="24"/>
    </location>
</feature>
<evidence type="ECO:0000313" key="2">
    <source>
        <dbReference type="EMBL" id="JAE11944.1"/>
    </source>
</evidence>
<reference evidence="2" key="1">
    <citation type="submission" date="2014-09" db="EMBL/GenBank/DDBJ databases">
        <authorList>
            <person name="Magalhaes I.L.F."/>
            <person name="Oliveira U."/>
            <person name="Santos F.R."/>
            <person name="Vidigal T.H.D.A."/>
            <person name="Brescovit A.D."/>
            <person name="Santos A.J."/>
        </authorList>
    </citation>
    <scope>NUCLEOTIDE SEQUENCE</scope>
    <source>
        <tissue evidence="2">Shoot tissue taken approximately 20 cm above the soil surface</tissue>
    </source>
</reference>
<dbReference type="AlphaFoldDB" id="A0A0A9FL29"/>
<organism evidence="2">
    <name type="scientific">Arundo donax</name>
    <name type="common">Giant reed</name>
    <name type="synonym">Donax arundinaceus</name>
    <dbReference type="NCBI Taxonomy" id="35708"/>
    <lineage>
        <taxon>Eukaryota</taxon>
        <taxon>Viridiplantae</taxon>
        <taxon>Streptophyta</taxon>
        <taxon>Embryophyta</taxon>
        <taxon>Tracheophyta</taxon>
        <taxon>Spermatophyta</taxon>
        <taxon>Magnoliopsida</taxon>
        <taxon>Liliopsida</taxon>
        <taxon>Poales</taxon>
        <taxon>Poaceae</taxon>
        <taxon>PACMAD clade</taxon>
        <taxon>Arundinoideae</taxon>
        <taxon>Arundineae</taxon>
        <taxon>Arundo</taxon>
    </lineage>
</organism>
<proteinExistence type="predicted"/>
<reference evidence="2" key="2">
    <citation type="journal article" date="2015" name="Data Brief">
        <title>Shoot transcriptome of the giant reed, Arundo donax.</title>
        <authorList>
            <person name="Barrero R.A."/>
            <person name="Guerrero F.D."/>
            <person name="Moolhuijzen P."/>
            <person name="Goolsby J.A."/>
            <person name="Tidwell J."/>
            <person name="Bellgard S.E."/>
            <person name="Bellgard M.I."/>
        </authorList>
    </citation>
    <scope>NUCLEOTIDE SEQUENCE</scope>
    <source>
        <tissue evidence="2">Shoot tissue taken approximately 20 cm above the soil surface</tissue>
    </source>
</reference>
<protein>
    <submittedName>
        <fullName evidence="2">Uncharacterized protein</fullName>
    </submittedName>
</protein>
<dbReference type="EMBL" id="GBRH01185952">
    <property type="protein sequence ID" value="JAE11944.1"/>
    <property type="molecule type" value="Transcribed_RNA"/>
</dbReference>
<name>A0A0A9FL29_ARUDO</name>
<evidence type="ECO:0000256" key="1">
    <source>
        <dbReference type="SAM" id="MobiDB-lite"/>
    </source>
</evidence>